<sequence>MLNLLIVHLFGLMTPGPDFFYVSRMAASNSRRNTVYGIIGITLGVAFWAAVSMLGLTVLFATLPALHGVIMILGGSYLAYLGFLLVRSKQNAEFKPLSAEELNQQTNAKKEILKGLLVNLSNAKAVVYFSSVMSFVLAKMTEIWEMGIAFGLIVLVTFFYFYLISFIFSRRIAKQFYSQYSRYIDNLAGMVFLFFGGLLIYSGIIEMID</sequence>
<evidence type="ECO:0000256" key="2">
    <source>
        <dbReference type="ARBA" id="ARBA00007928"/>
    </source>
</evidence>
<feature type="transmembrane region" description="Helical" evidence="7">
    <location>
        <begin position="35"/>
        <end position="60"/>
    </location>
</feature>
<dbReference type="InterPro" id="IPR004778">
    <property type="entry name" value="Homoserine/Threonine_efflux"/>
</dbReference>
<dbReference type="GO" id="GO:0015171">
    <property type="term" value="F:amino acid transmembrane transporter activity"/>
    <property type="evidence" value="ECO:0007669"/>
    <property type="project" value="TreeGrafter"/>
</dbReference>
<comment type="subcellular location">
    <subcellularLocation>
        <location evidence="1">Cell membrane</location>
        <topology evidence="1">Multi-pass membrane protein</topology>
    </subcellularLocation>
</comment>
<evidence type="ECO:0000313" key="8">
    <source>
        <dbReference type="EMBL" id="OOF37499.1"/>
    </source>
</evidence>
<dbReference type="Proteomes" id="UP000189437">
    <property type="component" value="Unassembled WGS sequence"/>
</dbReference>
<keyword evidence="4 7" id="KW-0812">Transmembrane</keyword>
<dbReference type="PANTHER" id="PTHR30086">
    <property type="entry name" value="ARGININE EXPORTER PROTEIN ARGO"/>
    <property type="match status" value="1"/>
</dbReference>
<comment type="similarity">
    <text evidence="2">Belongs to the Rht family.</text>
</comment>
<protein>
    <recommendedName>
        <fullName evidence="10">Threonine efflux protein</fullName>
    </recommendedName>
</protein>
<dbReference type="InterPro" id="IPR001123">
    <property type="entry name" value="LeuE-type"/>
</dbReference>
<dbReference type="AlphaFoldDB" id="A0A1V3IBJ7"/>
<evidence type="ECO:0000256" key="1">
    <source>
        <dbReference type="ARBA" id="ARBA00004651"/>
    </source>
</evidence>
<feature type="transmembrane region" description="Helical" evidence="7">
    <location>
        <begin position="143"/>
        <end position="163"/>
    </location>
</feature>
<accession>A0A1V3IBJ7</accession>
<feature type="transmembrane region" description="Helical" evidence="7">
    <location>
        <begin position="183"/>
        <end position="204"/>
    </location>
</feature>
<name>A0A1V3IBJ7_9PAST</name>
<dbReference type="STRING" id="1908258.BKK48_00795"/>
<dbReference type="Pfam" id="PF01810">
    <property type="entry name" value="LysE"/>
    <property type="match status" value="1"/>
</dbReference>
<organism evidence="8 9">
    <name type="scientific">Rodentibacter heidelbergensis</name>
    <dbReference type="NCBI Taxonomy" id="1908258"/>
    <lineage>
        <taxon>Bacteria</taxon>
        <taxon>Pseudomonadati</taxon>
        <taxon>Pseudomonadota</taxon>
        <taxon>Gammaproteobacteria</taxon>
        <taxon>Pasteurellales</taxon>
        <taxon>Pasteurellaceae</taxon>
        <taxon>Rodentibacter</taxon>
    </lineage>
</organism>
<dbReference type="EMBL" id="MLHH01000003">
    <property type="protein sequence ID" value="OOF37499.1"/>
    <property type="molecule type" value="Genomic_DNA"/>
</dbReference>
<keyword evidence="5 7" id="KW-1133">Transmembrane helix</keyword>
<evidence type="ECO:0000256" key="7">
    <source>
        <dbReference type="SAM" id="Phobius"/>
    </source>
</evidence>
<evidence type="ECO:0000256" key="5">
    <source>
        <dbReference type="ARBA" id="ARBA00022989"/>
    </source>
</evidence>
<feature type="transmembrane region" description="Helical" evidence="7">
    <location>
        <begin position="6"/>
        <end position="23"/>
    </location>
</feature>
<keyword evidence="3" id="KW-1003">Cell membrane</keyword>
<dbReference type="NCBIfam" id="TIGR00949">
    <property type="entry name" value="2A76"/>
    <property type="match status" value="1"/>
</dbReference>
<keyword evidence="9" id="KW-1185">Reference proteome</keyword>
<comment type="caution">
    <text evidence="8">The sequence shown here is derived from an EMBL/GenBank/DDBJ whole genome shotgun (WGS) entry which is preliminary data.</text>
</comment>
<proteinExistence type="inferred from homology"/>
<evidence type="ECO:0008006" key="10">
    <source>
        <dbReference type="Google" id="ProtNLM"/>
    </source>
</evidence>
<feature type="transmembrane region" description="Helical" evidence="7">
    <location>
        <begin position="116"/>
        <end position="137"/>
    </location>
</feature>
<evidence type="ECO:0000313" key="9">
    <source>
        <dbReference type="Proteomes" id="UP000189437"/>
    </source>
</evidence>
<evidence type="ECO:0000256" key="3">
    <source>
        <dbReference type="ARBA" id="ARBA00022475"/>
    </source>
</evidence>
<dbReference type="RefSeq" id="WP_077426326.1">
    <property type="nucleotide sequence ID" value="NZ_MLHH01000003.1"/>
</dbReference>
<evidence type="ECO:0000256" key="4">
    <source>
        <dbReference type="ARBA" id="ARBA00022692"/>
    </source>
</evidence>
<feature type="transmembrane region" description="Helical" evidence="7">
    <location>
        <begin position="66"/>
        <end position="86"/>
    </location>
</feature>
<dbReference type="OrthoDB" id="581870at2"/>
<keyword evidence="6 7" id="KW-0472">Membrane</keyword>
<gene>
    <name evidence="8" type="ORF">BKK48_00795</name>
</gene>
<dbReference type="PANTHER" id="PTHR30086:SF19">
    <property type="entry name" value="THREONINE EFFLUX PROTEIN"/>
    <property type="match status" value="1"/>
</dbReference>
<evidence type="ECO:0000256" key="6">
    <source>
        <dbReference type="ARBA" id="ARBA00023136"/>
    </source>
</evidence>
<dbReference type="GO" id="GO:0005886">
    <property type="term" value="C:plasma membrane"/>
    <property type="evidence" value="ECO:0007669"/>
    <property type="project" value="UniProtKB-SubCell"/>
</dbReference>
<reference evidence="8 9" key="1">
    <citation type="submission" date="2016-10" db="EMBL/GenBank/DDBJ databases">
        <title>Rodentibacter gen. nov. and new species.</title>
        <authorList>
            <person name="Christensen H."/>
        </authorList>
    </citation>
    <scope>NUCLEOTIDE SEQUENCE [LARGE SCALE GENOMIC DNA]</scope>
    <source>
        <strain evidence="8 9">Ac69</strain>
    </source>
</reference>